<dbReference type="OrthoDB" id="10367902at2759"/>
<dbReference type="InParanoid" id="A0A2P5EMW3"/>
<reference evidence="2" key="1">
    <citation type="submission" date="2016-06" db="EMBL/GenBank/DDBJ databases">
        <title>Parallel loss of symbiosis genes in relatives of nitrogen-fixing non-legume Parasponia.</title>
        <authorList>
            <person name="Van Velzen R."/>
            <person name="Holmer R."/>
            <person name="Bu F."/>
            <person name="Rutten L."/>
            <person name="Van Zeijl A."/>
            <person name="Liu W."/>
            <person name="Santuari L."/>
            <person name="Cao Q."/>
            <person name="Sharma T."/>
            <person name="Shen D."/>
            <person name="Roswanjaya Y."/>
            <person name="Wardhani T."/>
            <person name="Kalhor M.S."/>
            <person name="Jansen J."/>
            <person name="Van den Hoogen J."/>
            <person name="Gungor B."/>
            <person name="Hartog M."/>
            <person name="Hontelez J."/>
            <person name="Verver J."/>
            <person name="Yang W.-C."/>
            <person name="Schijlen E."/>
            <person name="Repin R."/>
            <person name="Schilthuizen M."/>
            <person name="Schranz E."/>
            <person name="Heidstra R."/>
            <person name="Miyata K."/>
            <person name="Fedorova E."/>
            <person name="Kohlen W."/>
            <person name="Bisseling T."/>
            <person name="Smit S."/>
            <person name="Geurts R."/>
        </authorList>
    </citation>
    <scope>NUCLEOTIDE SEQUENCE [LARGE SCALE GENOMIC DNA]</scope>
    <source>
        <strain evidence="2">cv. RG33-2</strain>
    </source>
</reference>
<accession>A0A2P5EMW3</accession>
<name>A0A2P5EMW3_TREOI</name>
<keyword evidence="2" id="KW-1185">Reference proteome</keyword>
<evidence type="ECO:0000313" key="1">
    <source>
        <dbReference type="EMBL" id="PON86873.1"/>
    </source>
</evidence>
<organism evidence="1 2">
    <name type="scientific">Trema orientale</name>
    <name type="common">Charcoal tree</name>
    <name type="synonym">Celtis orientalis</name>
    <dbReference type="NCBI Taxonomy" id="63057"/>
    <lineage>
        <taxon>Eukaryota</taxon>
        <taxon>Viridiplantae</taxon>
        <taxon>Streptophyta</taxon>
        <taxon>Embryophyta</taxon>
        <taxon>Tracheophyta</taxon>
        <taxon>Spermatophyta</taxon>
        <taxon>Magnoliopsida</taxon>
        <taxon>eudicotyledons</taxon>
        <taxon>Gunneridae</taxon>
        <taxon>Pentapetalae</taxon>
        <taxon>rosids</taxon>
        <taxon>fabids</taxon>
        <taxon>Rosales</taxon>
        <taxon>Cannabaceae</taxon>
        <taxon>Trema</taxon>
    </lineage>
</organism>
<dbReference type="AlphaFoldDB" id="A0A2P5EMW3"/>
<gene>
    <name evidence="1" type="ORF">TorRG33x02_173990</name>
</gene>
<dbReference type="Proteomes" id="UP000237000">
    <property type="component" value="Unassembled WGS sequence"/>
</dbReference>
<comment type="caution">
    <text evidence="1">The sequence shown here is derived from an EMBL/GenBank/DDBJ whole genome shotgun (WGS) entry which is preliminary data.</text>
</comment>
<sequence length="101" mass="12374">PICTNDLSINPLTRISSQESHHRRHILNLTKPSQRTLLHRLLYLFLALPRKEHLRRDWPRRHAVGRDARPLQLLRHYLYHRLHCGLRRRVRPKARLQRRHL</sequence>
<evidence type="ECO:0000313" key="2">
    <source>
        <dbReference type="Proteomes" id="UP000237000"/>
    </source>
</evidence>
<proteinExistence type="predicted"/>
<feature type="non-terminal residue" evidence="1">
    <location>
        <position position="1"/>
    </location>
</feature>
<protein>
    <submittedName>
        <fullName evidence="1">Uncharacterized protein</fullName>
    </submittedName>
</protein>
<dbReference type="EMBL" id="JXTC01000125">
    <property type="protein sequence ID" value="PON86873.1"/>
    <property type="molecule type" value="Genomic_DNA"/>
</dbReference>